<dbReference type="Pfam" id="PF14393">
    <property type="entry name" value="DUF4422"/>
    <property type="match status" value="1"/>
</dbReference>
<dbReference type="GO" id="GO:0016757">
    <property type="term" value="F:glycosyltransferase activity"/>
    <property type="evidence" value="ECO:0007669"/>
    <property type="project" value="UniProtKB-KW"/>
</dbReference>
<dbReference type="EMBL" id="CP053716">
    <property type="protein sequence ID" value="QKF06690.1"/>
    <property type="molecule type" value="Genomic_DNA"/>
</dbReference>
<dbReference type="InterPro" id="IPR002495">
    <property type="entry name" value="Glyco_trans_8"/>
</dbReference>
<dbReference type="RefSeq" id="WP_173163319.1">
    <property type="nucleotide sequence ID" value="NZ_CP053716.1"/>
</dbReference>
<keyword evidence="7" id="KW-1185">Reference proteome</keyword>
<dbReference type="AlphaFoldDB" id="A0A6M8IYA0"/>
<dbReference type="GO" id="GO:0046872">
    <property type="term" value="F:metal ion binding"/>
    <property type="evidence" value="ECO:0007669"/>
    <property type="project" value="UniProtKB-KW"/>
</dbReference>
<evidence type="ECO:0000313" key="6">
    <source>
        <dbReference type="EMBL" id="QKF06690.1"/>
    </source>
</evidence>
<sequence length="1002" mass="114667">MPFFSVVVPSYENGALLPACLDSVRAQTLADWECIVVVDGSSDDSADVARLFAKDDARFSVEVKPQNEGLHHARRTGTELSRGDYLIYLDADDALVAPDVLERLRAELTAAPCDILRFGLVAEPSRGTPEQSARGFTAWSNAESGRVTGERACSLAFVEPLDRSIPWHMTHRVFTSSLAKRAFSLMSRERLERAEDAYEYLVCASLAETERECCEVQGYLYRMGAGITNVSTLSPENFAREAQGLRACYEAAQTWAESFDAFDLTPAARGLRSRLIEAICVTWNDRIAPENREQAAQIMAETVGYAATACEMYRTVRYHAGAGEWSFGTDEQRAYIERIRGIADRLAQNAEPGPSKDHMELMKRKADAAMSTSINRDLLDRMAQEPLRIFVSAHKEVELFDSDILQPIQVGAARASRRFSHMIQDDQGENISELNPLYCELTAQYWAWKNVDAPYVGFCHYRRYFNFADERFPESDWGEVMEERIDARTQKRYGLDDESIRKAVEGYDVITTEVKDLRSLPGMAFTPLAQYSAAPYLHDDDLIRALAILEDLHPEYRQDVSEFANGNHSCFCNMYIMRKELFDDYCAWLFPILERFVQTTDMSRYSREALRTPGHLSERLFNIYLHHHQRNGAGWKTKQVQCVRIIDPEPSCALDELDLDRTHGLPVVPCVFAADGNYVPMLTTTIYSMMRNASSTRHYDVVVMARQISGDQQDQMARFFRRFPNMSLRFLDVSRLVESYELTTNNEHIGAETYYRFLIQDALPFYDKVLYLDSDLIIEGDVAHLFDTDLGDSLIGAVRDIDFLGNLNMPDGIRLNYAREVLRMAEPYDYFQAGVLLLNTAGLRDHVSVQKWLDLASDPKYIYNDQDILNEYCQGRVQYLDPSWNVMNDCGGRIGNVFTFAPNDVFTEFTKARANERVIHYAGFQKPWNTSHCDRQERYWLYARDTPFYENLIMRLFEVDGTAERHAKLDLKNRIYDSLGPLAPIYSKSKRYALYYVRKARG</sequence>
<evidence type="ECO:0000256" key="2">
    <source>
        <dbReference type="ARBA" id="ARBA00022679"/>
    </source>
</evidence>
<feature type="domain" description="DUF4422" evidence="5">
    <location>
        <begin position="388"/>
        <end position="628"/>
    </location>
</feature>
<gene>
    <name evidence="6" type="ORF">HLV38_00055</name>
</gene>
<dbReference type="KEGG" id="bwa:HLV38_00055"/>
<keyword evidence="3" id="KW-0479">Metal-binding</keyword>
<keyword evidence="1" id="KW-0328">Glycosyltransferase</keyword>
<dbReference type="SUPFAM" id="SSF53448">
    <property type="entry name" value="Nucleotide-diphospho-sugar transferases"/>
    <property type="match status" value="2"/>
</dbReference>
<name>A0A6M8IYA0_9ACTN</name>
<dbReference type="Proteomes" id="UP000503297">
    <property type="component" value="Chromosome"/>
</dbReference>
<evidence type="ECO:0000256" key="1">
    <source>
        <dbReference type="ARBA" id="ARBA00022676"/>
    </source>
</evidence>
<dbReference type="InterPro" id="IPR050748">
    <property type="entry name" value="Glycosyltrans_8_dom-fam"/>
</dbReference>
<dbReference type="InterPro" id="IPR001173">
    <property type="entry name" value="Glyco_trans_2-like"/>
</dbReference>
<evidence type="ECO:0000256" key="3">
    <source>
        <dbReference type="ARBA" id="ARBA00022723"/>
    </source>
</evidence>
<dbReference type="PANTHER" id="PTHR13778:SF47">
    <property type="entry name" value="LIPOPOLYSACCHARIDE 1,3-GALACTOSYLTRANSFERASE"/>
    <property type="match status" value="1"/>
</dbReference>
<dbReference type="Pfam" id="PF01501">
    <property type="entry name" value="Glyco_transf_8"/>
    <property type="match status" value="1"/>
</dbReference>
<dbReference type="CDD" id="cd00761">
    <property type="entry name" value="Glyco_tranf_GTA_type"/>
    <property type="match status" value="1"/>
</dbReference>
<dbReference type="Pfam" id="PF00535">
    <property type="entry name" value="Glycos_transf_2"/>
    <property type="match status" value="1"/>
</dbReference>
<dbReference type="InterPro" id="IPR029044">
    <property type="entry name" value="Nucleotide-diphossugar_trans"/>
</dbReference>
<evidence type="ECO:0000259" key="5">
    <source>
        <dbReference type="Pfam" id="PF14393"/>
    </source>
</evidence>
<keyword evidence="2" id="KW-0808">Transferase</keyword>
<reference evidence="7" key="1">
    <citation type="submission" date="2020-05" db="EMBL/GenBank/DDBJ databases">
        <title>Novel species in genus Nocardioides.</title>
        <authorList>
            <person name="Zhang G."/>
        </authorList>
    </citation>
    <scope>NUCLEOTIDE SEQUENCE [LARGE SCALE GENOMIC DNA]</scope>
    <source>
        <strain evidence="7">zg-1050</strain>
    </source>
</reference>
<evidence type="ECO:0000259" key="4">
    <source>
        <dbReference type="Pfam" id="PF00535"/>
    </source>
</evidence>
<proteinExistence type="predicted"/>
<dbReference type="InterPro" id="IPR025536">
    <property type="entry name" value="DUF4422"/>
</dbReference>
<dbReference type="Gene3D" id="3.90.550.10">
    <property type="entry name" value="Spore Coat Polysaccharide Biosynthesis Protein SpsA, Chain A"/>
    <property type="match status" value="2"/>
</dbReference>
<protein>
    <submittedName>
        <fullName evidence="6">DUF4422 domain-containing protein</fullName>
    </submittedName>
</protein>
<dbReference type="PANTHER" id="PTHR13778">
    <property type="entry name" value="GLYCOSYLTRANSFERASE 8 DOMAIN-CONTAINING PROTEIN"/>
    <property type="match status" value="1"/>
</dbReference>
<organism evidence="6 7">
    <name type="scientific">Berryella wangjianweii</name>
    <dbReference type="NCBI Taxonomy" id="2734634"/>
    <lineage>
        <taxon>Bacteria</taxon>
        <taxon>Bacillati</taxon>
        <taxon>Actinomycetota</taxon>
        <taxon>Coriobacteriia</taxon>
        <taxon>Eggerthellales</taxon>
        <taxon>Eggerthellaceae</taxon>
        <taxon>Berryella</taxon>
    </lineage>
</organism>
<feature type="domain" description="Glycosyltransferase 2-like" evidence="4">
    <location>
        <begin position="5"/>
        <end position="125"/>
    </location>
</feature>
<evidence type="ECO:0000313" key="7">
    <source>
        <dbReference type="Proteomes" id="UP000503297"/>
    </source>
</evidence>
<dbReference type="CDD" id="cd04194">
    <property type="entry name" value="GT8_A4GalT_like"/>
    <property type="match status" value="1"/>
</dbReference>
<accession>A0A6M8IYA0</accession>